<dbReference type="Gene3D" id="2.40.50.140">
    <property type="entry name" value="Nucleic acid-binding proteins"/>
    <property type="match status" value="1"/>
</dbReference>
<comment type="caution">
    <text evidence="1">The sequence shown here is derived from an EMBL/GenBank/DDBJ whole genome shotgun (WGS) entry which is preliminary data.</text>
</comment>
<dbReference type="Pfam" id="PF04919">
    <property type="entry name" value="DUF655"/>
    <property type="match status" value="1"/>
</dbReference>
<accession>A0A2R7Y3A1</accession>
<dbReference type="AlphaFoldDB" id="A0A2R7Y3A1"/>
<dbReference type="InterPro" id="IPR012340">
    <property type="entry name" value="NA-bd_OB-fold"/>
</dbReference>
<proteinExistence type="predicted"/>
<evidence type="ECO:0000313" key="1">
    <source>
        <dbReference type="EMBL" id="PUA32026.1"/>
    </source>
</evidence>
<evidence type="ECO:0008006" key="3">
    <source>
        <dbReference type="Google" id="ProtNLM"/>
    </source>
</evidence>
<organism evidence="1 2">
    <name type="scientific">Candidatus Terraquivivens tikiterensis</name>
    <dbReference type="NCBI Taxonomy" id="1980982"/>
    <lineage>
        <taxon>Archaea</taxon>
        <taxon>Nitrososphaerota</taxon>
        <taxon>Candidatus Wolframiiraptoraceae</taxon>
        <taxon>Candidatus Terraquivivens</taxon>
    </lineage>
</organism>
<dbReference type="Proteomes" id="UP000244066">
    <property type="component" value="Unassembled WGS sequence"/>
</dbReference>
<evidence type="ECO:0000313" key="2">
    <source>
        <dbReference type="Proteomes" id="UP000244066"/>
    </source>
</evidence>
<dbReference type="EMBL" id="NDWU01000010">
    <property type="protein sequence ID" value="PUA32026.1"/>
    <property type="molecule type" value="Genomic_DNA"/>
</dbReference>
<sequence>MIKGDMYLQKQKKYEDYAYVLDVVEATLLRSSGRHVNLHKGELLLQLLGEEYFTLLEAAINENYRPSVGIRLYIGKDVPRSILRILGRISYDELTENAKIELENVVQKIVQTNEQKFVNFFNTCTPISPRLHALELIPSIGKKSMQKILEEREKKPFESFKDLHERGGLADPVKAITKRIMDELTGKDSRYFLLVREPSGTMSEKFPKKGGPSA</sequence>
<dbReference type="Gene3D" id="1.10.150.280">
    <property type="entry name" value="AF1531-like domain"/>
    <property type="match status" value="1"/>
</dbReference>
<protein>
    <recommendedName>
        <fullName evidence="3">DUF655 domain-containing protein</fullName>
    </recommendedName>
</protein>
<dbReference type="InterPro" id="IPR007003">
    <property type="entry name" value="DUF655"/>
</dbReference>
<dbReference type="PANTHER" id="PTHR40734:SF1">
    <property type="entry name" value="DNA-BINDING PROTEIN"/>
    <property type="match status" value="1"/>
</dbReference>
<dbReference type="SUPFAM" id="SSF160975">
    <property type="entry name" value="AF1531-like"/>
    <property type="match status" value="1"/>
</dbReference>
<dbReference type="PANTHER" id="PTHR40734">
    <property type="entry name" value="TRNA-SPECIFIC ADENOSINE DEAMINASE-RELATED"/>
    <property type="match status" value="1"/>
</dbReference>
<gene>
    <name evidence="1" type="ORF">B9J98_04585</name>
</gene>
<reference evidence="1 2" key="1">
    <citation type="submission" date="2017-04" db="EMBL/GenBank/DDBJ databases">
        <title>Draft Aigarchaeota genome from a New Zealand hot spring.</title>
        <authorList>
            <person name="Reysenbach A.-L."/>
            <person name="Donaho J.A."/>
            <person name="Gerhart J."/>
            <person name="Kelley J.F."/>
            <person name="Kouba K."/>
            <person name="Podar M."/>
            <person name="Stott M."/>
        </authorList>
    </citation>
    <scope>NUCLEOTIDE SEQUENCE [LARGE SCALE GENOMIC DNA]</scope>
    <source>
        <strain evidence="1">NZ13_MG1</strain>
    </source>
</reference>
<name>A0A2R7Y3A1_9ARCH</name>